<feature type="region of interest" description="Disordered" evidence="1">
    <location>
        <begin position="298"/>
        <end position="323"/>
    </location>
</feature>
<dbReference type="Proteomes" id="UP000199206">
    <property type="component" value="Unassembled WGS sequence"/>
</dbReference>
<dbReference type="AlphaFoldDB" id="A0A1H8IM35"/>
<accession>A0A1H8IM35</accession>
<dbReference type="EMBL" id="FOCF01000010">
    <property type="protein sequence ID" value="SEN70000.1"/>
    <property type="molecule type" value="Genomic_DNA"/>
</dbReference>
<reference evidence="3" key="1">
    <citation type="submission" date="2016-10" db="EMBL/GenBank/DDBJ databases">
        <authorList>
            <person name="Varghese N."/>
            <person name="Submissions S."/>
        </authorList>
    </citation>
    <scope>NUCLEOTIDE SEQUENCE [LARGE SCALE GENOMIC DNA]</scope>
    <source>
        <strain evidence="3">S6-262</strain>
    </source>
</reference>
<organism evidence="2 3">
    <name type="scientific">Sphingomonas gellani</name>
    <dbReference type="NCBI Taxonomy" id="1166340"/>
    <lineage>
        <taxon>Bacteria</taxon>
        <taxon>Pseudomonadati</taxon>
        <taxon>Pseudomonadota</taxon>
        <taxon>Alphaproteobacteria</taxon>
        <taxon>Sphingomonadales</taxon>
        <taxon>Sphingomonadaceae</taxon>
        <taxon>Sphingomonas</taxon>
    </lineage>
</organism>
<sequence length="323" mass="37061">MPERLTIDQIDQSRPVAEWKSLVADRGKRRHMSYTSDFDTRAYVFDEPGEGWDEEPRRLHLENRERVRAGLAREFGEYCLDAKIADFVAIGSKPFSVVRYHNSFFDQVRRSFVVGSYYPALLGACALGERILNHLILDLRDDFRHTPEHKAVAGKGSFADWSRAIGTLEAWGVLLPRAIEEFRALMSLRHRSVHFNASTYAILRDDALAAVLHVREIIDQQFTAFGLRPWFIDGTRGLIFIKKEWEENPFIRAFYLPSCPFVGPNVAISFKNGLSFYDTLDYGDGQWSDVEFAEAYETRSPKDVARTPEDEEADRLEAGDRTP</sequence>
<gene>
    <name evidence="2" type="ORF">SAMN05192583_3353</name>
</gene>
<evidence type="ECO:0000256" key="1">
    <source>
        <dbReference type="SAM" id="MobiDB-lite"/>
    </source>
</evidence>
<evidence type="ECO:0000313" key="3">
    <source>
        <dbReference type="Proteomes" id="UP000199206"/>
    </source>
</evidence>
<name>A0A1H8IM35_9SPHN</name>
<keyword evidence="3" id="KW-1185">Reference proteome</keyword>
<dbReference type="OrthoDB" id="3773419at2"/>
<protein>
    <submittedName>
        <fullName evidence="2">Uncharacterized protein</fullName>
    </submittedName>
</protein>
<dbReference type="RefSeq" id="WP_093666857.1">
    <property type="nucleotide sequence ID" value="NZ_FOCF01000010.1"/>
</dbReference>
<evidence type="ECO:0000313" key="2">
    <source>
        <dbReference type="EMBL" id="SEN70000.1"/>
    </source>
</evidence>
<dbReference type="STRING" id="1166340.SAMN05192583_3353"/>
<proteinExistence type="predicted"/>
<feature type="compositionally biased region" description="Basic and acidic residues" evidence="1">
    <location>
        <begin position="298"/>
        <end position="308"/>
    </location>
</feature>